<evidence type="ECO:0000313" key="5">
    <source>
        <dbReference type="Proteomes" id="UP001500218"/>
    </source>
</evidence>
<evidence type="ECO:0000313" key="4">
    <source>
        <dbReference type="EMBL" id="GAA1784538.1"/>
    </source>
</evidence>
<accession>A0ABP4XQD3</accession>
<dbReference type="Gene3D" id="1.10.10.10">
    <property type="entry name" value="Winged helix-like DNA-binding domain superfamily/Winged helix DNA-binding domain"/>
    <property type="match status" value="1"/>
</dbReference>
<proteinExistence type="predicted"/>
<dbReference type="Pfam" id="PF13191">
    <property type="entry name" value="AAA_16"/>
    <property type="match status" value="1"/>
</dbReference>
<keyword evidence="2" id="KW-0067">ATP-binding</keyword>
<evidence type="ECO:0000256" key="1">
    <source>
        <dbReference type="ARBA" id="ARBA00022741"/>
    </source>
</evidence>
<dbReference type="InterPro" id="IPR011990">
    <property type="entry name" value="TPR-like_helical_dom_sf"/>
</dbReference>
<dbReference type="InterPro" id="IPR027417">
    <property type="entry name" value="P-loop_NTPase"/>
</dbReference>
<reference evidence="5" key="1">
    <citation type="journal article" date="2019" name="Int. J. Syst. Evol. Microbiol.">
        <title>The Global Catalogue of Microorganisms (GCM) 10K type strain sequencing project: providing services to taxonomists for standard genome sequencing and annotation.</title>
        <authorList>
            <consortium name="The Broad Institute Genomics Platform"/>
            <consortium name="The Broad Institute Genome Sequencing Center for Infectious Disease"/>
            <person name="Wu L."/>
            <person name="Ma J."/>
        </authorList>
    </citation>
    <scope>NUCLEOTIDE SEQUENCE [LARGE SCALE GENOMIC DNA]</scope>
    <source>
        <strain evidence="5">JCM 13250</strain>
    </source>
</reference>
<dbReference type="Gene3D" id="3.40.50.300">
    <property type="entry name" value="P-loop containing nucleotide triphosphate hydrolases"/>
    <property type="match status" value="1"/>
</dbReference>
<dbReference type="SUPFAM" id="SSF52540">
    <property type="entry name" value="P-loop containing nucleoside triphosphate hydrolases"/>
    <property type="match status" value="1"/>
</dbReference>
<gene>
    <name evidence="4" type="ORF">GCM10009682_03360</name>
</gene>
<dbReference type="Pfam" id="PF00196">
    <property type="entry name" value="GerE"/>
    <property type="match status" value="1"/>
</dbReference>
<comment type="caution">
    <text evidence="4">The sequence shown here is derived from an EMBL/GenBank/DDBJ whole genome shotgun (WGS) entry which is preliminary data.</text>
</comment>
<dbReference type="InterPro" id="IPR041664">
    <property type="entry name" value="AAA_16"/>
</dbReference>
<dbReference type="EMBL" id="BAAALT010000004">
    <property type="protein sequence ID" value="GAA1784538.1"/>
    <property type="molecule type" value="Genomic_DNA"/>
</dbReference>
<feature type="domain" description="HTH luxR-type" evidence="3">
    <location>
        <begin position="758"/>
        <end position="823"/>
    </location>
</feature>
<dbReference type="PRINTS" id="PR00038">
    <property type="entry name" value="HTHLUXR"/>
</dbReference>
<dbReference type="InterPro" id="IPR016032">
    <property type="entry name" value="Sig_transdc_resp-reg_C-effctor"/>
</dbReference>
<dbReference type="CDD" id="cd06170">
    <property type="entry name" value="LuxR_C_like"/>
    <property type="match status" value="1"/>
</dbReference>
<dbReference type="InterPro" id="IPR003593">
    <property type="entry name" value="AAA+_ATPase"/>
</dbReference>
<sequence>MRLSGQDDEYRVIGHLYDAWRNGRGTVVIASAPVGCGKTALLQAFAERATSQGAVSILVTAAASERAHPFALAEQLVRAMREAGAENPFTDAETSADGGSPDAFRSPSIDLLQRICRVVCDFADTTPLVIGVDDVHYADPQSARLLSYLIRRIRRHRIMVILTESSGHQRELSTLHAETLHLPFCHQIRLGPLAPTGIVEVLTGQLGTSAAERLSASVMDITGGNPLLLHALIEDYRSDGAVSQVPEPGASFRSAVLRCLRRSEPEVSLVAVAIAILGESTTSLLISEFLNLDTASTRQAINHLVAMGLLTGLRFRSEESRLVVLGDVNQDDLPQVHRRAAEMLHESGAPAAAVASQLVAARGLGKASWWVPILREAAQDAVAAGRIPEAILNLRCALSIATVTGQKAQITAALVDAQWELDPRKAARQLPGLSEDVRAGLLTGRDAMVPVQHLLWWGEFDQVEELLKAAEANEGRAHADGSPAVSSPDATMTRLWFSLCCPGQAAAHELTDRAEVPVGAPPTWSGPMAALNLLLSVAGLTLNGTDVQALEAVLHPIGAGRPITPALFALVELVQAGRVDEALRWCERLLDEPWIVRVPMRRALLETIKSVAVLRQGEPQQAAACVRTALDLVAPPAWGITVGIPLSLAVRAATDLGDFPAAMSYLSVPVPPAMFDTPIALPYLQALGRYHLAAGNMETALTHLESRRDLMAKWRLEAPSMADWHHEPDAGEPAHDDCGRIPEPRDGGRHLSSGPEIAAARISKLTDAERRVGALAAAGYTNREIAEKLSITVSTVEQHLTKIYRKLKVRRRSELPIGFTRGL</sequence>
<dbReference type="SUPFAM" id="SSF48452">
    <property type="entry name" value="TPR-like"/>
    <property type="match status" value="1"/>
</dbReference>
<keyword evidence="1" id="KW-0547">Nucleotide-binding</keyword>
<dbReference type="PROSITE" id="PS50043">
    <property type="entry name" value="HTH_LUXR_2"/>
    <property type="match status" value="1"/>
</dbReference>
<dbReference type="SMART" id="SM00382">
    <property type="entry name" value="AAA"/>
    <property type="match status" value="1"/>
</dbReference>
<dbReference type="InterPro" id="IPR000792">
    <property type="entry name" value="Tscrpt_reg_LuxR_C"/>
</dbReference>
<dbReference type="SMART" id="SM00421">
    <property type="entry name" value="HTH_LUXR"/>
    <property type="match status" value="1"/>
</dbReference>
<organism evidence="4 5">
    <name type="scientific">Luedemannella flava</name>
    <dbReference type="NCBI Taxonomy" id="349316"/>
    <lineage>
        <taxon>Bacteria</taxon>
        <taxon>Bacillati</taxon>
        <taxon>Actinomycetota</taxon>
        <taxon>Actinomycetes</taxon>
        <taxon>Micromonosporales</taxon>
        <taxon>Micromonosporaceae</taxon>
        <taxon>Luedemannella</taxon>
    </lineage>
</organism>
<keyword evidence="5" id="KW-1185">Reference proteome</keyword>
<evidence type="ECO:0000259" key="3">
    <source>
        <dbReference type="PROSITE" id="PS50043"/>
    </source>
</evidence>
<dbReference type="Proteomes" id="UP001500218">
    <property type="component" value="Unassembled WGS sequence"/>
</dbReference>
<name>A0ABP4XQD3_9ACTN</name>
<evidence type="ECO:0000256" key="2">
    <source>
        <dbReference type="ARBA" id="ARBA00022840"/>
    </source>
</evidence>
<protein>
    <submittedName>
        <fullName evidence="4">LuxR family transcriptional regulator</fullName>
    </submittedName>
</protein>
<dbReference type="PANTHER" id="PTHR16305:SF28">
    <property type="entry name" value="GUANYLATE CYCLASE DOMAIN-CONTAINING PROTEIN"/>
    <property type="match status" value="1"/>
</dbReference>
<dbReference type="SUPFAM" id="SSF46894">
    <property type="entry name" value="C-terminal effector domain of the bipartite response regulators"/>
    <property type="match status" value="1"/>
</dbReference>
<dbReference type="PANTHER" id="PTHR16305">
    <property type="entry name" value="TESTICULAR SOLUBLE ADENYLYL CYCLASE"/>
    <property type="match status" value="1"/>
</dbReference>
<dbReference type="InterPro" id="IPR036388">
    <property type="entry name" value="WH-like_DNA-bd_sf"/>
</dbReference>
<dbReference type="RefSeq" id="WP_344125421.1">
    <property type="nucleotide sequence ID" value="NZ_BAAALT010000004.1"/>
</dbReference>